<feature type="compositionally biased region" description="Polar residues" evidence="6">
    <location>
        <begin position="512"/>
        <end position="525"/>
    </location>
</feature>
<evidence type="ECO:0000256" key="1">
    <source>
        <dbReference type="ARBA" id="ARBA00023015"/>
    </source>
</evidence>
<dbReference type="CDD" id="cd00167">
    <property type="entry name" value="SANT"/>
    <property type="match status" value="1"/>
</dbReference>
<dbReference type="Proteomes" id="UP000772434">
    <property type="component" value="Unassembled WGS sequence"/>
</dbReference>
<evidence type="ECO:0000256" key="2">
    <source>
        <dbReference type="ARBA" id="ARBA00023125"/>
    </source>
</evidence>
<dbReference type="PANTHER" id="PTHR46621">
    <property type="entry name" value="SNRNA-ACTIVATING PROTEIN COMPLEX SUBUNIT 4"/>
    <property type="match status" value="1"/>
</dbReference>
<dbReference type="PROSITE" id="PS51294">
    <property type="entry name" value="HTH_MYB"/>
    <property type="match status" value="3"/>
</dbReference>
<feature type="domain" description="HTH myb-type" evidence="9">
    <location>
        <begin position="55"/>
        <end position="109"/>
    </location>
</feature>
<keyword evidence="5" id="KW-0862">Zinc</keyword>
<dbReference type="InterPro" id="IPR013087">
    <property type="entry name" value="Znf_C2H2_type"/>
</dbReference>
<evidence type="ECO:0000259" key="8">
    <source>
        <dbReference type="PROSITE" id="PS50157"/>
    </source>
</evidence>
<keyword evidence="2" id="KW-0238">DNA-binding</keyword>
<dbReference type="OrthoDB" id="2143914at2759"/>
<feature type="compositionally biased region" description="Polar residues" evidence="6">
    <location>
        <begin position="352"/>
        <end position="380"/>
    </location>
</feature>
<reference evidence="10" key="1">
    <citation type="submission" date="2020-11" db="EMBL/GenBank/DDBJ databases">
        <authorList>
            <consortium name="DOE Joint Genome Institute"/>
            <person name="Ahrendt S."/>
            <person name="Riley R."/>
            <person name="Andreopoulos W."/>
            <person name="Labutti K."/>
            <person name="Pangilinan J."/>
            <person name="Ruiz-Duenas F.J."/>
            <person name="Barrasa J.M."/>
            <person name="Sanchez-Garcia M."/>
            <person name="Camarero S."/>
            <person name="Miyauchi S."/>
            <person name="Serrano A."/>
            <person name="Linde D."/>
            <person name="Babiker R."/>
            <person name="Drula E."/>
            <person name="Ayuso-Fernandez I."/>
            <person name="Pacheco R."/>
            <person name="Padilla G."/>
            <person name="Ferreira P."/>
            <person name="Barriuso J."/>
            <person name="Kellner H."/>
            <person name="Castanera R."/>
            <person name="Alfaro M."/>
            <person name="Ramirez L."/>
            <person name="Pisabarro A.G."/>
            <person name="Kuo A."/>
            <person name="Tritt A."/>
            <person name="Lipzen A."/>
            <person name="He G."/>
            <person name="Yan M."/>
            <person name="Ng V."/>
            <person name="Cullen D."/>
            <person name="Martin F."/>
            <person name="Rosso M.-N."/>
            <person name="Henrissat B."/>
            <person name="Hibbett D."/>
            <person name="Martinez A.T."/>
            <person name="Grigoriev I.V."/>
        </authorList>
    </citation>
    <scope>NUCLEOTIDE SEQUENCE</scope>
    <source>
        <strain evidence="10">AH 40177</strain>
    </source>
</reference>
<feature type="region of interest" description="Disordered" evidence="6">
    <location>
        <begin position="512"/>
        <end position="538"/>
    </location>
</feature>
<dbReference type="Pfam" id="PF00249">
    <property type="entry name" value="Myb_DNA-binding"/>
    <property type="match status" value="1"/>
</dbReference>
<dbReference type="GO" id="GO:0000978">
    <property type="term" value="F:RNA polymerase II cis-regulatory region sequence-specific DNA binding"/>
    <property type="evidence" value="ECO:0007669"/>
    <property type="project" value="TreeGrafter"/>
</dbReference>
<keyword evidence="1" id="KW-0805">Transcription regulation</keyword>
<dbReference type="GO" id="GO:0042796">
    <property type="term" value="P:snRNA transcription by RNA polymerase III"/>
    <property type="evidence" value="ECO:0007669"/>
    <property type="project" value="TreeGrafter"/>
</dbReference>
<keyword evidence="5" id="KW-0863">Zinc-finger</keyword>
<keyword evidence="4" id="KW-0539">Nucleus</keyword>
<dbReference type="Gene3D" id="1.10.10.60">
    <property type="entry name" value="Homeodomain-like"/>
    <property type="match status" value="3"/>
</dbReference>
<dbReference type="InterPro" id="IPR036236">
    <property type="entry name" value="Znf_C2H2_sf"/>
</dbReference>
<feature type="domain" description="Myb-like" evidence="7">
    <location>
        <begin position="2"/>
        <end position="54"/>
    </location>
</feature>
<keyword evidence="11" id="KW-1185">Reference proteome</keyword>
<dbReference type="Pfam" id="PF13921">
    <property type="entry name" value="Myb_DNA-bind_6"/>
    <property type="match status" value="1"/>
</dbReference>
<dbReference type="GO" id="GO:0008270">
    <property type="term" value="F:zinc ion binding"/>
    <property type="evidence" value="ECO:0007669"/>
    <property type="project" value="UniProtKB-KW"/>
</dbReference>
<evidence type="ECO:0000256" key="5">
    <source>
        <dbReference type="PROSITE-ProRule" id="PRU00042"/>
    </source>
</evidence>
<dbReference type="InterPro" id="IPR051575">
    <property type="entry name" value="Myb-like_DNA-bd"/>
</dbReference>
<evidence type="ECO:0000259" key="9">
    <source>
        <dbReference type="PROSITE" id="PS51294"/>
    </source>
</evidence>
<gene>
    <name evidence="10" type="ORF">BDP27DRAFT_1319881</name>
</gene>
<dbReference type="EMBL" id="JADNRY010000022">
    <property type="protein sequence ID" value="KAF9072731.1"/>
    <property type="molecule type" value="Genomic_DNA"/>
</dbReference>
<name>A0A9P5Q0D4_9AGAR</name>
<dbReference type="GO" id="GO:0001006">
    <property type="term" value="F:RNA polymerase III type 3 promoter sequence-specific DNA binding"/>
    <property type="evidence" value="ECO:0007669"/>
    <property type="project" value="TreeGrafter"/>
</dbReference>
<comment type="caution">
    <text evidence="10">The sequence shown here is derived from an EMBL/GenBank/DDBJ whole genome shotgun (WGS) entry which is preliminary data.</text>
</comment>
<dbReference type="AlphaFoldDB" id="A0A9P5Q0D4"/>
<feature type="region of interest" description="Disordered" evidence="6">
    <location>
        <begin position="188"/>
        <end position="222"/>
    </location>
</feature>
<dbReference type="InterPro" id="IPR009057">
    <property type="entry name" value="Homeodomain-like_sf"/>
</dbReference>
<evidence type="ECO:0000313" key="11">
    <source>
        <dbReference type="Proteomes" id="UP000772434"/>
    </source>
</evidence>
<dbReference type="GO" id="GO:0042795">
    <property type="term" value="P:snRNA transcription by RNA polymerase II"/>
    <property type="evidence" value="ECO:0007669"/>
    <property type="project" value="TreeGrafter"/>
</dbReference>
<dbReference type="SMART" id="SM00717">
    <property type="entry name" value="SANT"/>
    <property type="match status" value="3"/>
</dbReference>
<dbReference type="PANTHER" id="PTHR46621:SF1">
    <property type="entry name" value="SNRNA-ACTIVATING PROTEIN COMPLEX SUBUNIT 4"/>
    <property type="match status" value="1"/>
</dbReference>
<feature type="domain" description="Myb-like" evidence="7">
    <location>
        <begin position="55"/>
        <end position="105"/>
    </location>
</feature>
<keyword evidence="3" id="KW-0804">Transcription</keyword>
<dbReference type="InterPro" id="IPR001005">
    <property type="entry name" value="SANT/Myb"/>
</dbReference>
<feature type="region of interest" description="Disordered" evidence="6">
    <location>
        <begin position="352"/>
        <end position="389"/>
    </location>
</feature>
<dbReference type="SMART" id="SM00355">
    <property type="entry name" value="ZnF_C2H2"/>
    <property type="match status" value="3"/>
</dbReference>
<evidence type="ECO:0000256" key="4">
    <source>
        <dbReference type="ARBA" id="ARBA00023242"/>
    </source>
</evidence>
<feature type="domain" description="C2H2-type" evidence="8">
    <location>
        <begin position="541"/>
        <end position="571"/>
    </location>
</feature>
<dbReference type="SUPFAM" id="SSF46689">
    <property type="entry name" value="Homeodomain-like"/>
    <property type="match status" value="2"/>
</dbReference>
<protein>
    <submittedName>
        <fullName evidence="10">Uncharacterized protein</fullName>
    </submittedName>
</protein>
<dbReference type="PROSITE" id="PS50090">
    <property type="entry name" value="MYB_LIKE"/>
    <property type="match status" value="3"/>
</dbReference>
<dbReference type="PROSITE" id="PS50157">
    <property type="entry name" value="ZINC_FINGER_C2H2_2"/>
    <property type="match status" value="1"/>
</dbReference>
<evidence type="ECO:0000256" key="6">
    <source>
        <dbReference type="SAM" id="MobiDB-lite"/>
    </source>
</evidence>
<dbReference type="GO" id="GO:0019185">
    <property type="term" value="C:snRNA-activating protein complex"/>
    <property type="evidence" value="ECO:0007669"/>
    <property type="project" value="TreeGrafter"/>
</dbReference>
<sequence length="608" mass="67646">MREKAVSRPWSQQEDDLLRIAVAKHGLQDNWKAVAGDVPGRNNKACRKRWLHSLSPAIKKSAWTMAEDALLLHLYNVYGPKWSHIARYIEGRTDDACSKRYNDALDPTLKRDEWTIEEDDRLMQAYAEIGGKWREIGLKLQRSSLACRNRFKVVERKQRPVQDSSSSSHTQNSFEEFPYYPPESYPLFSPEDGPATFREPTPEAPPLVPTPPPFQYSSSSLSAALEEPPSTLRFSPYFDQVPMDITYDPTPGSSSTSSPYAFAQDFNHNSMLLDDLSDPNPFIPDRNSLPTFYSHHNDFGLVPDDNGVCPAGPSRIEQYQPNADTTDKLLTLEEFSSIMPNQQLAFLNESPMNLESPDLSSGPSSPFTQTTGSSLTSSPIVPSPAELASDTSLPSQSLLFSSSTAGPKDLVNARKTQGPARLSSILPLSDGSLRPYACGHAKCWPDAASTSAACFSTARELFEHVKLHTESEDQKPYRCALPGCNKFWKSLNGLQYHLQLSSAHFQQAMSKTFSTQKNASQTDSTEPTDVEVPDNNNSKRWVCDQPDCFKSYKNSSGLRYHKKHGHPKTIPMQLDNVPPALARDLPARTRKMRKKDDSPVNVAVAAAA</sequence>
<proteinExistence type="predicted"/>
<feature type="domain" description="Myb-like" evidence="7">
    <location>
        <begin position="106"/>
        <end position="155"/>
    </location>
</feature>
<dbReference type="PROSITE" id="PS00028">
    <property type="entry name" value="ZINC_FINGER_C2H2_1"/>
    <property type="match status" value="1"/>
</dbReference>
<organism evidence="10 11">
    <name type="scientific">Rhodocollybia butyracea</name>
    <dbReference type="NCBI Taxonomy" id="206335"/>
    <lineage>
        <taxon>Eukaryota</taxon>
        <taxon>Fungi</taxon>
        <taxon>Dikarya</taxon>
        <taxon>Basidiomycota</taxon>
        <taxon>Agaricomycotina</taxon>
        <taxon>Agaricomycetes</taxon>
        <taxon>Agaricomycetidae</taxon>
        <taxon>Agaricales</taxon>
        <taxon>Marasmiineae</taxon>
        <taxon>Omphalotaceae</taxon>
        <taxon>Rhodocollybia</taxon>
    </lineage>
</organism>
<feature type="compositionally biased region" description="Pro residues" evidence="6">
    <location>
        <begin position="202"/>
        <end position="214"/>
    </location>
</feature>
<evidence type="ECO:0000313" key="10">
    <source>
        <dbReference type="EMBL" id="KAF9072731.1"/>
    </source>
</evidence>
<dbReference type="InterPro" id="IPR017930">
    <property type="entry name" value="Myb_dom"/>
</dbReference>
<evidence type="ECO:0000259" key="7">
    <source>
        <dbReference type="PROSITE" id="PS50090"/>
    </source>
</evidence>
<feature type="compositionally biased region" description="Low complexity" evidence="6">
    <location>
        <begin position="164"/>
        <end position="175"/>
    </location>
</feature>
<feature type="domain" description="HTH myb-type" evidence="9">
    <location>
        <begin position="110"/>
        <end position="159"/>
    </location>
</feature>
<accession>A0A9P5Q0D4</accession>
<evidence type="ECO:0000256" key="3">
    <source>
        <dbReference type="ARBA" id="ARBA00023163"/>
    </source>
</evidence>
<dbReference type="SUPFAM" id="SSF57667">
    <property type="entry name" value="beta-beta-alpha zinc fingers"/>
    <property type="match status" value="1"/>
</dbReference>
<feature type="domain" description="HTH myb-type" evidence="9">
    <location>
        <begin position="2"/>
        <end position="50"/>
    </location>
</feature>
<feature type="region of interest" description="Disordered" evidence="6">
    <location>
        <begin position="156"/>
        <end position="175"/>
    </location>
</feature>
<keyword evidence="5" id="KW-0479">Metal-binding</keyword>